<feature type="coiled-coil region" evidence="11">
    <location>
        <begin position="580"/>
        <end position="607"/>
    </location>
</feature>
<evidence type="ECO:0000256" key="9">
    <source>
        <dbReference type="ARBA" id="ARBA00023012"/>
    </source>
</evidence>
<dbReference type="EMBL" id="AP007255">
    <property type="protein sequence ID" value="BAE51350.1"/>
    <property type="molecule type" value="Genomic_DNA"/>
</dbReference>
<protein>
    <recommendedName>
        <fullName evidence="3">histidine kinase</fullName>
        <ecNumber evidence="3">2.7.13.3</ecNumber>
    </recommendedName>
</protein>
<evidence type="ECO:0000313" key="14">
    <source>
        <dbReference type="EMBL" id="BAE51350.1"/>
    </source>
</evidence>
<keyword evidence="6" id="KW-0547">Nucleotide-binding</keyword>
<dbReference type="GO" id="GO:0000155">
    <property type="term" value="F:phosphorelay sensor kinase activity"/>
    <property type="evidence" value="ECO:0007669"/>
    <property type="project" value="InterPro"/>
</dbReference>
<organism evidence="14 15">
    <name type="scientific">Paramagnetospirillum magneticum (strain ATCC 700264 / AMB-1)</name>
    <name type="common">Magnetospirillum magneticum</name>
    <dbReference type="NCBI Taxonomy" id="342108"/>
    <lineage>
        <taxon>Bacteria</taxon>
        <taxon>Pseudomonadati</taxon>
        <taxon>Pseudomonadota</taxon>
        <taxon>Alphaproteobacteria</taxon>
        <taxon>Rhodospirillales</taxon>
        <taxon>Magnetospirillaceae</taxon>
        <taxon>Paramagnetospirillum</taxon>
    </lineage>
</organism>
<dbReference type="SUPFAM" id="SSF47384">
    <property type="entry name" value="Homodimeric domain of signal transducing histidine kinase"/>
    <property type="match status" value="1"/>
</dbReference>
<comment type="subcellular location">
    <subcellularLocation>
        <location evidence="2">Membrane</location>
    </subcellularLocation>
</comment>
<dbReference type="FunFam" id="1.10.287.130:FF:000038">
    <property type="entry name" value="Sensory transduction histidine kinase"/>
    <property type="match status" value="1"/>
</dbReference>
<dbReference type="PRINTS" id="PR00344">
    <property type="entry name" value="BCTRLSENSOR"/>
</dbReference>
<feature type="transmembrane region" description="Helical" evidence="12">
    <location>
        <begin position="15"/>
        <end position="34"/>
    </location>
</feature>
<evidence type="ECO:0000256" key="12">
    <source>
        <dbReference type="SAM" id="Phobius"/>
    </source>
</evidence>
<dbReference type="GO" id="GO:0009927">
    <property type="term" value="F:histidine phosphotransfer kinase activity"/>
    <property type="evidence" value="ECO:0007669"/>
    <property type="project" value="TreeGrafter"/>
</dbReference>
<comment type="catalytic activity">
    <reaction evidence="1">
        <text>ATP + protein L-histidine = ADP + protein N-phospho-L-histidine.</text>
        <dbReference type="EC" id="2.7.13.3"/>
    </reaction>
</comment>
<dbReference type="InterPro" id="IPR005467">
    <property type="entry name" value="His_kinase_dom"/>
</dbReference>
<evidence type="ECO:0000256" key="1">
    <source>
        <dbReference type="ARBA" id="ARBA00000085"/>
    </source>
</evidence>
<dbReference type="HOGENOM" id="CLU_336435_0_0_5"/>
<dbReference type="Proteomes" id="UP000007058">
    <property type="component" value="Chromosome"/>
</dbReference>
<evidence type="ECO:0000256" key="10">
    <source>
        <dbReference type="ARBA" id="ARBA00023136"/>
    </source>
</evidence>
<dbReference type="CDD" id="cd00082">
    <property type="entry name" value="HisKA"/>
    <property type="match status" value="1"/>
</dbReference>
<evidence type="ECO:0000256" key="5">
    <source>
        <dbReference type="ARBA" id="ARBA00022679"/>
    </source>
</evidence>
<dbReference type="InterPro" id="IPR003594">
    <property type="entry name" value="HATPase_dom"/>
</dbReference>
<reference evidence="14 15" key="1">
    <citation type="journal article" date="2005" name="DNA Res.">
        <title>Complete genome sequence of the facultative anaerobic magnetotactic bacterium Magnetospirillum sp. strain AMB-1.</title>
        <authorList>
            <person name="Matsunaga T."/>
            <person name="Okamura Y."/>
            <person name="Fukuda Y."/>
            <person name="Wahyudi A.T."/>
            <person name="Murase Y."/>
            <person name="Takeyama H."/>
        </authorList>
    </citation>
    <scope>NUCLEOTIDE SEQUENCE [LARGE SCALE GENOMIC DNA]</scope>
    <source>
        <strain evidence="15">ATCC 700264 / AMB-1</strain>
    </source>
</reference>
<keyword evidence="8" id="KW-0067">ATP-binding</keyword>
<dbReference type="InterPro" id="IPR003661">
    <property type="entry name" value="HisK_dim/P_dom"/>
</dbReference>
<proteinExistence type="predicted"/>
<dbReference type="EC" id="2.7.13.3" evidence="3"/>
<dbReference type="InterPro" id="IPR036890">
    <property type="entry name" value="HATPase_C_sf"/>
</dbReference>
<evidence type="ECO:0000256" key="4">
    <source>
        <dbReference type="ARBA" id="ARBA00022553"/>
    </source>
</evidence>
<keyword evidence="10 12" id="KW-0472">Membrane</keyword>
<evidence type="ECO:0000256" key="6">
    <source>
        <dbReference type="ARBA" id="ARBA00022741"/>
    </source>
</evidence>
<feature type="transmembrane region" description="Helical" evidence="12">
    <location>
        <begin position="274"/>
        <end position="292"/>
    </location>
</feature>
<dbReference type="SUPFAM" id="SSF55874">
    <property type="entry name" value="ATPase domain of HSP90 chaperone/DNA topoisomerase II/histidine kinase"/>
    <property type="match status" value="1"/>
</dbReference>
<dbReference type="SMART" id="SM00387">
    <property type="entry name" value="HATPase_c"/>
    <property type="match status" value="1"/>
</dbReference>
<dbReference type="InterPro" id="IPR036097">
    <property type="entry name" value="HisK_dim/P_sf"/>
</dbReference>
<name>Q2W475_PARM1</name>
<dbReference type="SMART" id="SM00388">
    <property type="entry name" value="HisKA"/>
    <property type="match status" value="1"/>
</dbReference>
<dbReference type="KEGG" id="mag:amb2546"/>
<sequence>MSKSQGAGRIGRHGLMVRLVFLCAAVCMVLWALIEIIHRRNLANVVDQILVERLEHKVGRDAMRMDDVLASHQALADLAGRLQGIRAAGEPIWFPTGEELKAYPPIDFLAILGAGGIEGEGEARRGRPFSPELAPALALLPAGQVQRIAISQTEGLLISAAPLAGGGGRRLVVVSVIDDDFLRITMGRFMDRGFAFLASEPAGDRVLALAGSADHTGQARSMAVWGEVFHLGTGRVLGAGDGFSGLTFTTALPRSRQGVMSEPLISMERTSRTIMGAGLSALFFAALVYLAWRIRQAALRVAAMTHRISSAESTDLGPDELAHLEIEVETLVSEVQRSRQALKDEEEARIHLLTEQAALAAENERLHLLHSVTEVMGVGVIRMTDGGPQAENSVMRDFAAVAGGLGPFLQARTSGSDLVRIAQGEGERVFETMLARSVDTGLILVEDATSRRQAEEAIAIFAQFPSQDPNPVLRVTRAGVVTHANQAASRLLEFWGIDLGGMLPEAWKTHIVDALEGGVQSEAEITVRDRILSLVFVPLPGVGVVNVYGSDITGRIAAERLLHMVNESLERRVHQRTEALKAEIAEHIRAERELVAAKEQADLANRAKTEFLANVSHELRTPLNAVIGFSEVMAAEMFGPLGSARYVGYVNDILASGRHLLAVINDILDIAKIEAGQMEFDMELVQPAEVVAAAIRIVESRADAGGLVLGSHIAEDVPALKADRRRLLQILVNLLSNSVKFTPEGGSVEVTVEVLGDMVGFTVSDTGIGMSDDEVVVAMLPFRQVDGSLSRRYDGTGLGLPLVRAFVELHGGHLDIVSRKGEGTQVTVRLPQEPRSGQAAALQSAGE</sequence>
<keyword evidence="5" id="KW-0808">Transferase</keyword>
<keyword evidence="4" id="KW-0597">Phosphoprotein</keyword>
<keyword evidence="12" id="KW-1133">Transmembrane helix</keyword>
<evidence type="ECO:0000256" key="11">
    <source>
        <dbReference type="SAM" id="Coils"/>
    </source>
</evidence>
<keyword evidence="15" id="KW-1185">Reference proteome</keyword>
<dbReference type="Gene3D" id="3.30.565.10">
    <property type="entry name" value="Histidine kinase-like ATPase, C-terminal domain"/>
    <property type="match status" value="1"/>
</dbReference>
<keyword evidence="12" id="KW-0812">Transmembrane</keyword>
<evidence type="ECO:0000313" key="15">
    <source>
        <dbReference type="Proteomes" id="UP000007058"/>
    </source>
</evidence>
<dbReference type="PROSITE" id="PS50109">
    <property type="entry name" value="HIS_KIN"/>
    <property type="match status" value="1"/>
</dbReference>
<evidence type="ECO:0000256" key="7">
    <source>
        <dbReference type="ARBA" id="ARBA00022777"/>
    </source>
</evidence>
<accession>Q2W475</accession>
<evidence type="ECO:0000256" key="8">
    <source>
        <dbReference type="ARBA" id="ARBA00022840"/>
    </source>
</evidence>
<dbReference type="InterPro" id="IPR004358">
    <property type="entry name" value="Sig_transdc_His_kin-like_C"/>
</dbReference>
<dbReference type="GO" id="GO:0005886">
    <property type="term" value="C:plasma membrane"/>
    <property type="evidence" value="ECO:0007669"/>
    <property type="project" value="TreeGrafter"/>
</dbReference>
<dbReference type="STRING" id="342108.amb2546"/>
<evidence type="ECO:0000256" key="2">
    <source>
        <dbReference type="ARBA" id="ARBA00004370"/>
    </source>
</evidence>
<dbReference type="PANTHER" id="PTHR43047:SF63">
    <property type="entry name" value="HISTIDINE KINASE"/>
    <property type="match status" value="1"/>
</dbReference>
<keyword evidence="9" id="KW-0902">Two-component regulatory system</keyword>
<feature type="coiled-coil region" evidence="11">
    <location>
        <begin position="321"/>
        <end position="363"/>
    </location>
</feature>
<evidence type="ECO:0000259" key="13">
    <source>
        <dbReference type="PROSITE" id="PS50109"/>
    </source>
</evidence>
<dbReference type="GO" id="GO:0005524">
    <property type="term" value="F:ATP binding"/>
    <property type="evidence" value="ECO:0007669"/>
    <property type="project" value="UniProtKB-KW"/>
</dbReference>
<dbReference type="Pfam" id="PF02518">
    <property type="entry name" value="HATPase_c"/>
    <property type="match status" value="1"/>
</dbReference>
<dbReference type="Gene3D" id="1.10.287.130">
    <property type="match status" value="1"/>
</dbReference>
<evidence type="ECO:0000256" key="3">
    <source>
        <dbReference type="ARBA" id="ARBA00012438"/>
    </source>
</evidence>
<dbReference type="Pfam" id="PF00512">
    <property type="entry name" value="HisKA"/>
    <property type="match status" value="1"/>
</dbReference>
<gene>
    <name evidence="14" type="ordered locus">amb2546</name>
</gene>
<keyword evidence="11" id="KW-0175">Coiled coil</keyword>
<keyword evidence="7 14" id="KW-0418">Kinase</keyword>
<dbReference type="AlphaFoldDB" id="Q2W475"/>
<feature type="domain" description="Histidine kinase" evidence="13">
    <location>
        <begin position="614"/>
        <end position="834"/>
    </location>
</feature>
<dbReference type="CDD" id="cd16922">
    <property type="entry name" value="HATPase_EvgS-ArcB-TorS-like"/>
    <property type="match status" value="1"/>
</dbReference>
<dbReference type="PANTHER" id="PTHR43047">
    <property type="entry name" value="TWO-COMPONENT HISTIDINE PROTEIN KINASE"/>
    <property type="match status" value="1"/>
</dbReference>